<evidence type="ECO:0000313" key="1">
    <source>
        <dbReference type="EMBL" id="MBB4881856.1"/>
    </source>
</evidence>
<name>A0A4Y8X436_9MICC</name>
<accession>A0A4Y8X436</accession>
<dbReference type="EMBL" id="JACHMC010000001">
    <property type="protein sequence ID" value="MBB4881856.1"/>
    <property type="molecule type" value="Genomic_DNA"/>
</dbReference>
<protein>
    <submittedName>
        <fullName evidence="1">Uncharacterized protein</fullName>
    </submittedName>
</protein>
<keyword evidence="2" id="KW-1185">Reference proteome</keyword>
<dbReference type="RefSeq" id="WP_135029365.1">
    <property type="nucleotide sequence ID" value="NZ_BMLA01000003.1"/>
</dbReference>
<sequence>MSLPPSIAALLDGLVAAGLHDDAARLGVRLTSAHADLSAARSAEAALTVLQEELRPLFAEAQSLAAGVRAGVDVAWRSEAGRRHADTARALHVAAEDRVDEVLEWLALLQGALHEAGQARADAEGRVRQAEETATVALRTLAAVA</sequence>
<proteinExistence type="predicted"/>
<dbReference type="AlphaFoldDB" id="A0A4Y8X436"/>
<reference evidence="1 2" key="1">
    <citation type="submission" date="2020-08" db="EMBL/GenBank/DDBJ databases">
        <title>Sequencing the genomes of 1000 actinobacteria strains.</title>
        <authorList>
            <person name="Klenk H.-P."/>
        </authorList>
    </citation>
    <scope>NUCLEOTIDE SEQUENCE [LARGE SCALE GENOMIC DNA]</scope>
    <source>
        <strain evidence="1 2">DSM 19079</strain>
    </source>
</reference>
<gene>
    <name evidence="1" type="ORF">BJ976_000207</name>
</gene>
<comment type="caution">
    <text evidence="1">The sequence shown here is derived from an EMBL/GenBank/DDBJ whole genome shotgun (WGS) entry which is preliminary data.</text>
</comment>
<organism evidence="1 2">
    <name type="scientific">Micrococcus flavus</name>
    <dbReference type="NCBI Taxonomy" id="384602"/>
    <lineage>
        <taxon>Bacteria</taxon>
        <taxon>Bacillati</taxon>
        <taxon>Actinomycetota</taxon>
        <taxon>Actinomycetes</taxon>
        <taxon>Micrococcales</taxon>
        <taxon>Micrococcaceae</taxon>
        <taxon>Micrococcus</taxon>
    </lineage>
</organism>
<evidence type="ECO:0000313" key="2">
    <source>
        <dbReference type="Proteomes" id="UP000560081"/>
    </source>
</evidence>
<dbReference type="Proteomes" id="UP000560081">
    <property type="component" value="Unassembled WGS sequence"/>
</dbReference>